<dbReference type="NCBIfam" id="TIGR00377">
    <property type="entry name" value="ant_ant_sig"/>
    <property type="match status" value="1"/>
</dbReference>
<dbReference type="GO" id="GO:0043856">
    <property type="term" value="F:anti-sigma factor antagonist activity"/>
    <property type="evidence" value="ECO:0007669"/>
    <property type="project" value="InterPro"/>
</dbReference>
<sequence length="107" mass="11415">MRRLRAEFLRHNGATVVRLTGDVDLSNVRALEARLAAAEAVDAPWMVVDLTGMGFVDSTVLGALLRLERRLAGAGRGLSVLAHDGRVSRVLRIGGLGSLLRSSPTRG</sequence>
<accession>A0A2P8DKP9</accession>
<dbReference type="SUPFAM" id="SSF52091">
    <property type="entry name" value="SpoIIaa-like"/>
    <property type="match status" value="1"/>
</dbReference>
<dbReference type="InterPro" id="IPR002645">
    <property type="entry name" value="STAS_dom"/>
</dbReference>
<evidence type="ECO:0000313" key="4">
    <source>
        <dbReference type="EMBL" id="PSK97802.1"/>
    </source>
</evidence>
<dbReference type="PANTHER" id="PTHR33495:SF2">
    <property type="entry name" value="ANTI-SIGMA FACTOR ANTAGONIST TM_1081-RELATED"/>
    <property type="match status" value="1"/>
</dbReference>
<dbReference type="RefSeq" id="WP_106583123.1">
    <property type="nucleotide sequence ID" value="NZ_PYGA01000007.1"/>
</dbReference>
<keyword evidence="5" id="KW-1185">Reference proteome</keyword>
<dbReference type="Gene3D" id="3.30.750.24">
    <property type="entry name" value="STAS domain"/>
    <property type="match status" value="1"/>
</dbReference>
<dbReference type="Proteomes" id="UP000240542">
    <property type="component" value="Unassembled WGS sequence"/>
</dbReference>
<proteinExistence type="inferred from homology"/>
<evidence type="ECO:0000256" key="1">
    <source>
        <dbReference type="ARBA" id="ARBA00009013"/>
    </source>
</evidence>
<evidence type="ECO:0000259" key="3">
    <source>
        <dbReference type="PROSITE" id="PS50801"/>
    </source>
</evidence>
<evidence type="ECO:0000256" key="2">
    <source>
        <dbReference type="RuleBase" id="RU003749"/>
    </source>
</evidence>
<gene>
    <name evidence="4" type="ORF">CLV63_107195</name>
</gene>
<evidence type="ECO:0000313" key="5">
    <source>
        <dbReference type="Proteomes" id="UP000240542"/>
    </source>
</evidence>
<protein>
    <recommendedName>
        <fullName evidence="2">Anti-sigma factor antagonist</fullName>
    </recommendedName>
</protein>
<name>A0A2P8DKP9_9ACTN</name>
<comment type="caution">
    <text evidence="4">The sequence shown here is derived from an EMBL/GenBank/DDBJ whole genome shotgun (WGS) entry which is preliminary data.</text>
</comment>
<dbReference type="CDD" id="cd07043">
    <property type="entry name" value="STAS_anti-anti-sigma_factors"/>
    <property type="match status" value="1"/>
</dbReference>
<dbReference type="Pfam" id="PF13466">
    <property type="entry name" value="STAS_2"/>
    <property type="match status" value="1"/>
</dbReference>
<dbReference type="PROSITE" id="PS50801">
    <property type="entry name" value="STAS"/>
    <property type="match status" value="1"/>
</dbReference>
<dbReference type="EMBL" id="PYGA01000007">
    <property type="protein sequence ID" value="PSK97802.1"/>
    <property type="molecule type" value="Genomic_DNA"/>
</dbReference>
<reference evidence="4 5" key="1">
    <citation type="submission" date="2018-03" db="EMBL/GenBank/DDBJ databases">
        <title>Genomic Encyclopedia of Archaeal and Bacterial Type Strains, Phase II (KMG-II): from individual species to whole genera.</title>
        <authorList>
            <person name="Goeker M."/>
        </authorList>
    </citation>
    <scope>NUCLEOTIDE SEQUENCE [LARGE SCALE GENOMIC DNA]</scope>
    <source>
        <strain evidence="4 5">DSM 45312</strain>
    </source>
</reference>
<dbReference type="PANTHER" id="PTHR33495">
    <property type="entry name" value="ANTI-SIGMA FACTOR ANTAGONIST TM_1081-RELATED-RELATED"/>
    <property type="match status" value="1"/>
</dbReference>
<dbReference type="AlphaFoldDB" id="A0A2P8DKP9"/>
<organism evidence="4 5">
    <name type="scientific">Murinocardiopsis flavida</name>
    <dbReference type="NCBI Taxonomy" id="645275"/>
    <lineage>
        <taxon>Bacteria</taxon>
        <taxon>Bacillati</taxon>
        <taxon>Actinomycetota</taxon>
        <taxon>Actinomycetes</taxon>
        <taxon>Streptosporangiales</taxon>
        <taxon>Nocardiopsidaceae</taxon>
        <taxon>Murinocardiopsis</taxon>
    </lineage>
</organism>
<dbReference type="InterPro" id="IPR036513">
    <property type="entry name" value="STAS_dom_sf"/>
</dbReference>
<feature type="domain" description="STAS" evidence="3">
    <location>
        <begin position="4"/>
        <end position="107"/>
    </location>
</feature>
<comment type="similarity">
    <text evidence="1 2">Belongs to the anti-sigma-factor antagonist family.</text>
</comment>
<dbReference type="InterPro" id="IPR003658">
    <property type="entry name" value="Anti-sigma_ant"/>
</dbReference>
<dbReference type="InterPro" id="IPR058548">
    <property type="entry name" value="MlaB-like_STAS"/>
</dbReference>